<dbReference type="Gene3D" id="2.40.50.230">
    <property type="entry name" value="Gp5 N-terminal domain"/>
    <property type="match status" value="1"/>
</dbReference>
<reference evidence="2 3" key="1">
    <citation type="submission" date="2022-11" db="EMBL/GenBank/DDBJ databases">
        <title>Study of microbial diversity in lake waters.</title>
        <authorList>
            <person name="Zhang J."/>
        </authorList>
    </citation>
    <scope>NUCLEOTIDE SEQUENCE [LARGE SCALE GENOMIC DNA]</scope>
    <source>
        <strain evidence="2 3">DT12</strain>
    </source>
</reference>
<evidence type="ECO:0000313" key="3">
    <source>
        <dbReference type="Proteomes" id="UP001208017"/>
    </source>
</evidence>
<evidence type="ECO:0000259" key="1">
    <source>
        <dbReference type="Pfam" id="PF04717"/>
    </source>
</evidence>
<organism evidence="2 3">
    <name type="scientific">Tumebacillus lacus</name>
    <dbReference type="NCBI Taxonomy" id="2995335"/>
    <lineage>
        <taxon>Bacteria</taxon>
        <taxon>Bacillati</taxon>
        <taxon>Bacillota</taxon>
        <taxon>Bacilli</taxon>
        <taxon>Bacillales</taxon>
        <taxon>Alicyclobacillaceae</taxon>
        <taxon>Tumebacillus</taxon>
    </lineage>
</organism>
<feature type="domain" description="Gp5/Type VI secretion system Vgr protein OB-fold" evidence="1">
    <location>
        <begin position="24"/>
        <end position="97"/>
    </location>
</feature>
<comment type="caution">
    <text evidence="2">The sequence shown here is derived from an EMBL/GenBank/DDBJ whole genome shotgun (WGS) entry which is preliminary data.</text>
</comment>
<dbReference type="RefSeq" id="WP_267151523.1">
    <property type="nucleotide sequence ID" value="NZ_JAPMLT010000004.1"/>
</dbReference>
<dbReference type="EMBL" id="JAPMLT010000004">
    <property type="protein sequence ID" value="MCX7570275.1"/>
    <property type="molecule type" value="Genomic_DNA"/>
</dbReference>
<dbReference type="Pfam" id="PF04717">
    <property type="entry name" value="Phage_base_V"/>
    <property type="match status" value="1"/>
</dbReference>
<dbReference type="SUPFAM" id="SSF69349">
    <property type="entry name" value="Phage fibre proteins"/>
    <property type="match status" value="1"/>
</dbReference>
<keyword evidence="3" id="KW-1185">Reference proteome</keyword>
<sequence length="242" mass="26571">MMNLFTQPSDSFANGAEKINGVMSAVVTNNKDPEKLGRVKLKFPMRQGEEETDWVRIATMMGGVAMGSRFIPEVGDEVLVAFQLGEYKYPYVIGMLWHTEAKPPEDDGKDKNNLRRIVSRQGHELTFDDNTEEPKLTVKTKKGHILEINDKTDEIKIADSGGQHSITITAASKNEIVIKSGESTLKMNAKGEVELSSVKEIKVKSTQVNIEASASMELKASGSLNIKSDGIVSIKGSMVKIN</sequence>
<evidence type="ECO:0000313" key="2">
    <source>
        <dbReference type="EMBL" id="MCX7570275.1"/>
    </source>
</evidence>
<dbReference type="InterPro" id="IPR006531">
    <property type="entry name" value="Gp5/Vgr_OB"/>
</dbReference>
<proteinExistence type="predicted"/>
<dbReference type="Proteomes" id="UP001208017">
    <property type="component" value="Unassembled WGS sequence"/>
</dbReference>
<dbReference type="InterPro" id="IPR037026">
    <property type="entry name" value="Vgr_OB-fold_dom_sf"/>
</dbReference>
<gene>
    <name evidence="2" type="ORF">OS242_09900</name>
</gene>
<accession>A0ABT3X043</accession>
<protein>
    <submittedName>
        <fullName evidence="2">Phage baseplate assembly protein V</fullName>
    </submittedName>
</protein>
<dbReference type="SUPFAM" id="SSF69255">
    <property type="entry name" value="gp5 N-terminal domain-like"/>
    <property type="match status" value="1"/>
</dbReference>
<name>A0ABT3X043_9BACL</name>